<dbReference type="Gene3D" id="1.10.472.80">
    <property type="entry name" value="Ypt/Rab-GAP domain of gyp1p, domain 3"/>
    <property type="match status" value="1"/>
</dbReference>
<sequence length="316" mass="37557">MFLDNKNAITNLFEEQLDLNNNVCVNELELKSYVSNGFSSDKLRHKYWMLFLNYFPLEKKSAMLYYKKHVEFYDQIEIKENEILEKDLLRTDCLIEGGRFCGYKNAIKIILLKYESVNQSIGYVQGMISIAVVFYNVIYSADDDTIKANAEVHAFYLFHNLIAELKECFTEKMDEDTVGISGRISRVFEILREKDILLHEEMEIKGLCKTTFPLKWILQLFTTVFDDIKILLLWDRLFADTERFDLLEYIAAVLIFFKREEIMNYDFNKCMFTLQNLGEIDLEKIFFIVDRVKNNDLNFQEVFQEYLAYKSYLVNK</sequence>
<evidence type="ECO:0000259" key="1">
    <source>
        <dbReference type="PROSITE" id="PS50086"/>
    </source>
</evidence>
<evidence type="ECO:0000313" key="2">
    <source>
        <dbReference type="EMBL" id="OQS54594.1"/>
    </source>
</evidence>
<dbReference type="SUPFAM" id="SSF47923">
    <property type="entry name" value="Ypt/Rab-GAP domain of gyp1p"/>
    <property type="match status" value="2"/>
</dbReference>
<dbReference type="VEuPathDB" id="MicrosporidiaDB:EHP00_99"/>
<dbReference type="PANTHER" id="PTHR22957:SF27">
    <property type="entry name" value="TBC1 DOMAIN FAMILY MEMBER 13"/>
    <property type="match status" value="1"/>
</dbReference>
<organism evidence="2 3">
    <name type="scientific">Ecytonucleospora hepatopenaei</name>
    <dbReference type="NCBI Taxonomy" id="646526"/>
    <lineage>
        <taxon>Eukaryota</taxon>
        <taxon>Fungi</taxon>
        <taxon>Fungi incertae sedis</taxon>
        <taxon>Microsporidia</taxon>
        <taxon>Enterocytozoonidae</taxon>
        <taxon>Ecytonucleospora</taxon>
    </lineage>
</organism>
<accession>A0A1W0E5R8</accession>
<dbReference type="AlphaFoldDB" id="A0A1W0E5R8"/>
<dbReference type="GO" id="GO:0006886">
    <property type="term" value="P:intracellular protein transport"/>
    <property type="evidence" value="ECO:0007669"/>
    <property type="project" value="TreeGrafter"/>
</dbReference>
<dbReference type="OrthoDB" id="27140at2759"/>
<dbReference type="Pfam" id="PF00566">
    <property type="entry name" value="RabGAP-TBC"/>
    <property type="match status" value="1"/>
</dbReference>
<protein>
    <submittedName>
        <fullName evidence="2">Tbc1d13</fullName>
    </submittedName>
</protein>
<name>A0A1W0E5R8_9MICR</name>
<feature type="domain" description="Rab-GAP TBC" evidence="1">
    <location>
        <begin position="38"/>
        <end position="241"/>
    </location>
</feature>
<dbReference type="Gene3D" id="1.10.8.270">
    <property type="entry name" value="putative rabgap domain of human tbc1 domain family member 14 like domains"/>
    <property type="match status" value="1"/>
</dbReference>
<comment type="caution">
    <text evidence="2">The sequence shown here is derived from an EMBL/GenBank/DDBJ whole genome shotgun (WGS) entry which is preliminary data.</text>
</comment>
<dbReference type="PROSITE" id="PS50086">
    <property type="entry name" value="TBC_RABGAP"/>
    <property type="match status" value="1"/>
</dbReference>
<dbReference type="GO" id="GO:0005096">
    <property type="term" value="F:GTPase activator activity"/>
    <property type="evidence" value="ECO:0007669"/>
    <property type="project" value="TreeGrafter"/>
</dbReference>
<dbReference type="InterPro" id="IPR035969">
    <property type="entry name" value="Rab-GAP_TBC_sf"/>
</dbReference>
<evidence type="ECO:0000313" key="3">
    <source>
        <dbReference type="Proteomes" id="UP000192758"/>
    </source>
</evidence>
<gene>
    <name evidence="2" type="primary">Tbc1d13</name>
    <name evidence="2" type="ORF">EHP00_99</name>
</gene>
<reference evidence="2 3" key="1">
    <citation type="journal article" date="2017" name="Environ. Microbiol.">
        <title>Decay of the glycolytic pathway and adaptation to intranuclear parasitism within Enterocytozoonidae microsporidia.</title>
        <authorList>
            <person name="Wiredu Boakye D."/>
            <person name="Jaroenlak P."/>
            <person name="Prachumwat A."/>
            <person name="Williams T.A."/>
            <person name="Bateman K.S."/>
            <person name="Itsathitphaisarn O."/>
            <person name="Sritunyalucksana K."/>
            <person name="Paszkiewicz K.H."/>
            <person name="Moore K.A."/>
            <person name="Stentiford G.D."/>
            <person name="Williams B.A."/>
        </authorList>
    </citation>
    <scope>NUCLEOTIDE SEQUENCE [LARGE SCALE GENOMIC DNA]</scope>
    <source>
        <strain evidence="2 3">TH1</strain>
    </source>
</reference>
<keyword evidence="3" id="KW-1185">Reference proteome</keyword>
<dbReference type="EMBL" id="MNPJ01000019">
    <property type="protein sequence ID" value="OQS54594.1"/>
    <property type="molecule type" value="Genomic_DNA"/>
</dbReference>
<dbReference type="SMART" id="SM00164">
    <property type="entry name" value="TBC"/>
    <property type="match status" value="1"/>
</dbReference>
<proteinExistence type="predicted"/>
<dbReference type="PANTHER" id="PTHR22957">
    <property type="entry name" value="TBC1 DOMAIN FAMILY MEMBER GTPASE-ACTIVATING PROTEIN"/>
    <property type="match status" value="1"/>
</dbReference>
<dbReference type="Proteomes" id="UP000192758">
    <property type="component" value="Unassembled WGS sequence"/>
</dbReference>
<dbReference type="InterPro" id="IPR000195">
    <property type="entry name" value="Rab-GAP-TBC_dom"/>
</dbReference>